<gene>
    <name evidence="1" type="ORF">Q7C36_004072</name>
</gene>
<dbReference type="SUPFAM" id="SSF48371">
    <property type="entry name" value="ARM repeat"/>
    <property type="match status" value="2"/>
</dbReference>
<dbReference type="Gene3D" id="1.25.10.10">
    <property type="entry name" value="Leucine-rich Repeat Variant"/>
    <property type="match status" value="1"/>
</dbReference>
<evidence type="ECO:0000313" key="1">
    <source>
        <dbReference type="EMBL" id="KAK2864918.1"/>
    </source>
</evidence>
<dbReference type="GO" id="GO:0007127">
    <property type="term" value="P:meiosis I"/>
    <property type="evidence" value="ECO:0007669"/>
    <property type="project" value="TreeGrafter"/>
</dbReference>
<organism evidence="1 2">
    <name type="scientific">Tachysurus vachellii</name>
    <name type="common">Darkbarbel catfish</name>
    <name type="synonym">Pelteobagrus vachellii</name>
    <dbReference type="NCBI Taxonomy" id="175792"/>
    <lineage>
        <taxon>Eukaryota</taxon>
        <taxon>Metazoa</taxon>
        <taxon>Chordata</taxon>
        <taxon>Craniata</taxon>
        <taxon>Vertebrata</taxon>
        <taxon>Euteleostomi</taxon>
        <taxon>Actinopterygii</taxon>
        <taxon>Neopterygii</taxon>
        <taxon>Teleostei</taxon>
        <taxon>Ostariophysi</taxon>
        <taxon>Siluriformes</taxon>
        <taxon>Bagridae</taxon>
        <taxon>Tachysurus</taxon>
    </lineage>
</organism>
<protein>
    <recommendedName>
        <fullName evidence="3">Meiosis inhibitor protein 1</fullName>
    </recommendedName>
</protein>
<dbReference type="InterPro" id="IPR052133">
    <property type="entry name" value="Immune_Signaling-Apoptosis_Reg"/>
</dbReference>
<accession>A0AA88NR71</accession>
<sequence length="1245" mass="137966">MLTVGGVTLTVELEAMATLDVVYEKIHHKHGPRWCAHVGTGHDAAASASLRVCVACVVELTDSCHVSVVRKSMALTGVGELLKTEGVMREILQQDDGVCVRFTTSLLKMLQTVEESSTLDKVMQVLVQLLLDLKSEHLVQHLINELQTQLCGVNRSVVCVTFLGKLLDAVPAVSHMLTSTNLCVLESLCVQMVSADEELKAAVCYVFRGVWESEDARHSMPQTLREKVCVLLLNTLKHASLHQLIVNCLGLLLLMLRSGETVCFLMTQEEDKKHPELQHCSLPLILKRLLLSGDECLQVASVQCVSAVLSHSTQYCMSFIHGDIPEFLFERLSSSNDVLLWCVYSCVLLLCEDSLFFSQCHSLYGIESLVRSLKESLKLSNLEVPKQGLQLLTVILEKQPAGVRLFPIGPTFVNVAEVVIVGLASPCLQVATQAARAATALMKMHHQSTPVHYGELRKIMEALSCRFTELPSRTISQRRRCFAEPKSSSQSTKAGTFLMQALVCFHEACRLLEECVCEASVTDSPLTAAEEKDENTLECVCVCLLKCCDTVYIPTVTRVCERTPSPRVLQLFLSILSVQFSLSPSLMPAFANKLASSGFIRLTVENKALLCSGNRHTSLNVACCGFLLKLCVCLLSQPNPQTHSQHLGVEEVEHVLRECLPSLYYHVCDWPAVLGQATADQNTQYCLLHLLYLSLISGDRLLPDATVFSGVMEFINTVVEQCCTLPPSVLQSVLYLLSETQESSSDLDWPNLKSISKVLSSTPPSSSPLSVPHPSLLHFIFRYPELAEQFGTTVLTGWLKRGKDLVGKVLDPEQTELMGLLEKNPCVLIKMLGVVFEVEEVAECAVNVIKAFLMAQQNYSCVSQSLLKPLLLQLVQKLNCDSNTVVHCVSLMLEVMCMVQTNSTVHTDMDHTDLKLLYYISNLIGKVKCRDTEYLLPALNYLYCSLVLSPVHTADRAVSMLLCNTGLMELLQTLLDHYHSSSSSSPVTCCSFLLLSSLITLQHTHSAQVHKSVCLELESVLRTLIFWKRHTDSLLLVCTVRLLQAVLDMDLCSPVVCVSVCVEHHPLSYKGAISFTTALQSLLLQKQEILLSVSVNCLDSLICFLNRGRPAIVQHVVFQPWNRFLLYSLLNSGEHLTLHPATLRFLTLLVYWSGDAVQWESEIECVCKTAEERGVKELKGNTIHTLTLLLLECSERSLSEDVKLRMENLLESLNHLQSSESSTGCLFRVGGLSICLADFTVNHAL</sequence>
<dbReference type="PANTHER" id="PTHR12044:SF14">
    <property type="entry name" value="MEIOTIC DOUBLE-STRANDED BREAK FORMATION PROTEIN 1"/>
    <property type="match status" value="1"/>
</dbReference>
<evidence type="ECO:0008006" key="3">
    <source>
        <dbReference type="Google" id="ProtNLM"/>
    </source>
</evidence>
<name>A0AA88NR71_TACVA</name>
<dbReference type="AlphaFoldDB" id="A0AA88NR71"/>
<dbReference type="InterPro" id="IPR011989">
    <property type="entry name" value="ARM-like"/>
</dbReference>
<keyword evidence="2" id="KW-1185">Reference proteome</keyword>
<evidence type="ECO:0000313" key="2">
    <source>
        <dbReference type="Proteomes" id="UP001187315"/>
    </source>
</evidence>
<dbReference type="Proteomes" id="UP001187315">
    <property type="component" value="Unassembled WGS sequence"/>
</dbReference>
<dbReference type="EMBL" id="JAVHJS010000003">
    <property type="protein sequence ID" value="KAK2864918.1"/>
    <property type="molecule type" value="Genomic_DNA"/>
</dbReference>
<dbReference type="InterPro" id="IPR016024">
    <property type="entry name" value="ARM-type_fold"/>
</dbReference>
<reference evidence="1" key="1">
    <citation type="submission" date="2023-08" db="EMBL/GenBank/DDBJ databases">
        <title>Pelteobagrus vachellii genome.</title>
        <authorList>
            <person name="Liu H."/>
        </authorList>
    </citation>
    <scope>NUCLEOTIDE SEQUENCE</scope>
    <source>
        <strain evidence="1">PRFRI_2022a</strain>
        <tissue evidence="1">Muscle</tissue>
    </source>
</reference>
<comment type="caution">
    <text evidence="1">The sequence shown here is derived from an EMBL/GenBank/DDBJ whole genome shotgun (WGS) entry which is preliminary data.</text>
</comment>
<proteinExistence type="predicted"/>
<dbReference type="PANTHER" id="PTHR12044">
    <property type="entry name" value="BCL2 INTERACTING MEDIATOR OF CELL DEATH"/>
    <property type="match status" value="1"/>
</dbReference>